<dbReference type="InterPro" id="IPR043171">
    <property type="entry name" value="Ap4A_phos1/2-like"/>
</dbReference>
<protein>
    <submittedName>
        <fullName evidence="4">HIT-like domain-containing protein</fullName>
    </submittedName>
</protein>
<dbReference type="InterPro" id="IPR036265">
    <property type="entry name" value="HIT-like_sf"/>
</dbReference>
<keyword evidence="5" id="KW-1185">Reference proteome</keyword>
<dbReference type="EMBL" id="MCGN01000002">
    <property type="protein sequence ID" value="ORZ01010.1"/>
    <property type="molecule type" value="Genomic_DNA"/>
</dbReference>
<sequence length="326" mass="36639">MSLASLVKQTYDAALKSGDLLFFDAEKSTRSDNGVNFLITYAPSLASKPRNEETKLETLDEKKKPKVNPFLPPNPALVVKELDEHRVLLNKFCIVPHHLLIVSKEYRKQSEPLLPSDLGVAWKCMMSAYNGAPALVFYNCGPYSGASQPHKHMQLIPLEMLEDGPQPPIKSAFDEIKDRKAGQIYTLDKLPFIHVITPLDRNFIDSSTDKEETEDYLAQMFFGLLDAMFQQLRKHTSPGSEMSYNFIMTGQFMMLVPRAKEMAFIQDADGRPTYLSINSLGFAGMLLVKAPEELKALETYEPGLLNLLAEVGIRWSDSPEEMVDAT</sequence>
<dbReference type="Pfam" id="PF09830">
    <property type="entry name" value="ATP_transf"/>
    <property type="match status" value="1"/>
</dbReference>
<organism evidence="4 5">
    <name type="scientific">Syncephalastrum racemosum</name>
    <name type="common">Filamentous fungus</name>
    <dbReference type="NCBI Taxonomy" id="13706"/>
    <lineage>
        <taxon>Eukaryota</taxon>
        <taxon>Fungi</taxon>
        <taxon>Fungi incertae sedis</taxon>
        <taxon>Mucoromycota</taxon>
        <taxon>Mucoromycotina</taxon>
        <taxon>Mucoromycetes</taxon>
        <taxon>Mucorales</taxon>
        <taxon>Syncephalastraceae</taxon>
        <taxon>Syncephalastrum</taxon>
    </lineage>
</organism>
<reference evidence="4 5" key="1">
    <citation type="submission" date="2016-07" db="EMBL/GenBank/DDBJ databases">
        <title>Pervasive Adenine N6-methylation of Active Genes in Fungi.</title>
        <authorList>
            <consortium name="DOE Joint Genome Institute"/>
            <person name="Mondo S.J."/>
            <person name="Dannebaum R.O."/>
            <person name="Kuo R.C."/>
            <person name="Labutti K."/>
            <person name="Haridas S."/>
            <person name="Kuo A."/>
            <person name="Salamov A."/>
            <person name="Ahrendt S.R."/>
            <person name="Lipzen A."/>
            <person name="Sullivan W."/>
            <person name="Andreopoulos W.B."/>
            <person name="Clum A."/>
            <person name="Lindquist E."/>
            <person name="Daum C."/>
            <person name="Ramamoorthy G.K."/>
            <person name="Gryganskyi A."/>
            <person name="Culley D."/>
            <person name="Magnuson J.K."/>
            <person name="James T.Y."/>
            <person name="O'Malley M.A."/>
            <person name="Stajich J.E."/>
            <person name="Spatafora J.W."/>
            <person name="Visel A."/>
            <person name="Grigoriev I.V."/>
        </authorList>
    </citation>
    <scope>NUCLEOTIDE SEQUENCE [LARGE SCALE GENOMIC DNA]</scope>
    <source>
        <strain evidence="4 5">NRRL 2496</strain>
    </source>
</reference>
<dbReference type="Proteomes" id="UP000242180">
    <property type="component" value="Unassembled WGS sequence"/>
</dbReference>
<dbReference type="GO" id="GO:0009117">
    <property type="term" value="P:nucleotide metabolic process"/>
    <property type="evidence" value="ECO:0007669"/>
    <property type="project" value="InterPro"/>
</dbReference>
<evidence type="ECO:0000313" key="5">
    <source>
        <dbReference type="Proteomes" id="UP000242180"/>
    </source>
</evidence>
<dbReference type="STRING" id="13706.A0A1X2HNR2"/>
<dbReference type="Pfam" id="PF19327">
    <property type="entry name" value="Ap4A_phos_N"/>
    <property type="match status" value="1"/>
</dbReference>
<dbReference type="PANTHER" id="PTHR38420">
    <property type="entry name" value="AP-4-A PHOSPHORYLASE II"/>
    <property type="match status" value="1"/>
</dbReference>
<proteinExistence type="predicted"/>
<dbReference type="InParanoid" id="A0A1X2HNR2"/>
<dbReference type="OMA" id="DPFENPP"/>
<dbReference type="GO" id="GO:0003877">
    <property type="term" value="F:ATP:ADP adenylyltransferase activity"/>
    <property type="evidence" value="ECO:0007669"/>
    <property type="project" value="InterPro"/>
</dbReference>
<evidence type="ECO:0000313" key="4">
    <source>
        <dbReference type="EMBL" id="ORZ01010.1"/>
    </source>
</evidence>
<gene>
    <name evidence="4" type="ORF">BCR43DRAFT_453276</name>
</gene>
<dbReference type="PANTHER" id="PTHR38420:SF1">
    <property type="entry name" value="PUTATIVE (AFU_ORTHOLOGUE AFUA_5G14690)-RELATED"/>
    <property type="match status" value="1"/>
</dbReference>
<feature type="domain" description="ATP adenylyltransferase C-terminal" evidence="2">
    <location>
        <begin position="189"/>
        <end position="313"/>
    </location>
</feature>
<dbReference type="InterPro" id="IPR045759">
    <property type="entry name" value="Ap4A_phos1/2_N"/>
</dbReference>
<dbReference type="GO" id="GO:0005524">
    <property type="term" value="F:ATP binding"/>
    <property type="evidence" value="ECO:0007669"/>
    <property type="project" value="InterPro"/>
</dbReference>
<feature type="domain" description="Ap4A phosphorylase 1/2 N-terminal" evidence="3">
    <location>
        <begin position="3"/>
        <end position="173"/>
    </location>
</feature>
<name>A0A1X2HNR2_SYNRA</name>
<dbReference type="AlphaFoldDB" id="A0A1X2HNR2"/>
<dbReference type="OrthoDB" id="10267950at2759"/>
<evidence type="ECO:0000259" key="3">
    <source>
        <dbReference type="Pfam" id="PF19327"/>
    </source>
</evidence>
<dbReference type="Gene3D" id="3.30.428.70">
    <property type="match status" value="1"/>
</dbReference>
<accession>A0A1X2HNR2</accession>
<dbReference type="PIRSF" id="PIRSF000846">
    <property type="entry name" value="ATP_adenylyltr"/>
    <property type="match status" value="1"/>
</dbReference>
<comment type="caution">
    <text evidence="4">The sequence shown here is derived from an EMBL/GenBank/DDBJ whole genome shotgun (WGS) entry which is preliminary data.</text>
</comment>
<dbReference type="InterPro" id="IPR009163">
    <property type="entry name" value="Ap4A_phos1/2"/>
</dbReference>
<feature type="active site" description="Nucleophile" evidence="1">
    <location>
        <position position="152"/>
    </location>
</feature>
<dbReference type="SUPFAM" id="SSF54197">
    <property type="entry name" value="HIT-like"/>
    <property type="match status" value="1"/>
</dbReference>
<evidence type="ECO:0000256" key="1">
    <source>
        <dbReference type="PIRSR" id="PIRSR000846-1"/>
    </source>
</evidence>
<dbReference type="InterPro" id="IPR019200">
    <property type="entry name" value="ATP_adenylylTrfase_C"/>
</dbReference>
<evidence type="ECO:0000259" key="2">
    <source>
        <dbReference type="Pfam" id="PF09830"/>
    </source>
</evidence>